<dbReference type="AlphaFoldDB" id="A0A672UA52"/>
<dbReference type="SUPFAM" id="SSF75001">
    <property type="entry name" value="Dipeptidyl peptidase I (cathepsin C), exclusion domain"/>
    <property type="match status" value="1"/>
</dbReference>
<organism evidence="3 4">
    <name type="scientific">Strigops habroptila</name>
    <name type="common">Kakapo</name>
    <dbReference type="NCBI Taxonomy" id="2489341"/>
    <lineage>
        <taxon>Eukaryota</taxon>
        <taxon>Metazoa</taxon>
        <taxon>Chordata</taxon>
        <taxon>Craniata</taxon>
        <taxon>Vertebrata</taxon>
        <taxon>Euteleostomi</taxon>
        <taxon>Archelosauria</taxon>
        <taxon>Archosauria</taxon>
        <taxon>Dinosauria</taxon>
        <taxon>Saurischia</taxon>
        <taxon>Theropoda</taxon>
        <taxon>Coelurosauria</taxon>
        <taxon>Aves</taxon>
        <taxon>Neognathae</taxon>
        <taxon>Neoaves</taxon>
        <taxon>Telluraves</taxon>
        <taxon>Australaves</taxon>
        <taxon>Psittaciformes</taxon>
        <taxon>Psittacidae</taxon>
        <taxon>Strigops</taxon>
    </lineage>
</organism>
<protein>
    <recommendedName>
        <fullName evidence="2">Cathepsin C exclusion domain-containing protein</fullName>
    </recommendedName>
</protein>
<evidence type="ECO:0000313" key="4">
    <source>
        <dbReference type="Proteomes" id="UP000472266"/>
    </source>
</evidence>
<dbReference type="Gene3D" id="2.40.128.80">
    <property type="entry name" value="Cathepsin C, exclusion domain"/>
    <property type="match status" value="1"/>
</dbReference>
<evidence type="ECO:0000256" key="1">
    <source>
        <dbReference type="SAM" id="Phobius"/>
    </source>
</evidence>
<dbReference type="InParanoid" id="A0A672UA52"/>
<dbReference type="Pfam" id="PF08773">
    <property type="entry name" value="CathepsinC_exc"/>
    <property type="match status" value="1"/>
</dbReference>
<reference evidence="3" key="3">
    <citation type="submission" date="2025-09" db="UniProtKB">
        <authorList>
            <consortium name="Ensembl"/>
        </authorList>
    </citation>
    <scope>IDENTIFICATION</scope>
</reference>
<keyword evidence="1" id="KW-0472">Membrane</keyword>
<dbReference type="Ensembl" id="ENSSHBT00005013938.1">
    <property type="protein sequence ID" value="ENSSHBP00005011568.1"/>
    <property type="gene ID" value="ENSSHBG00005010098.1"/>
</dbReference>
<reference evidence="3 4" key="1">
    <citation type="submission" date="2019-11" db="EMBL/GenBank/DDBJ databases">
        <title>Strigops habroptila (kakapo) genome, bStrHab1, primary haplotype, v2.</title>
        <authorList>
            <person name="Jarvis E.D."/>
            <person name="Howard J."/>
            <person name="Rhie A."/>
            <person name="Phillippy A."/>
            <person name="Korlach J."/>
            <person name="Digby A."/>
            <person name="Iorns D."/>
            <person name="Eason D."/>
            <person name="Robertson B."/>
            <person name="Raemaekers T."/>
            <person name="Howe K."/>
            <person name="Lewin H."/>
            <person name="Damas J."/>
            <person name="Hastie A."/>
            <person name="Tracey A."/>
            <person name="Chow W."/>
            <person name="Fedrigo O."/>
        </authorList>
    </citation>
    <scope>NUCLEOTIDE SEQUENCE [LARGE SCALE GENOMIC DNA]</scope>
</reference>
<evidence type="ECO:0000313" key="3">
    <source>
        <dbReference type="Ensembl" id="ENSSHBP00005011568.1"/>
    </source>
</evidence>
<reference evidence="3" key="2">
    <citation type="submission" date="2025-08" db="UniProtKB">
        <authorList>
            <consortium name="Ensembl"/>
        </authorList>
    </citation>
    <scope>IDENTIFICATION</scope>
</reference>
<proteinExistence type="predicted"/>
<dbReference type="InterPro" id="IPR014882">
    <property type="entry name" value="CathepsinC_exc"/>
</dbReference>
<keyword evidence="4" id="KW-1185">Reference proteome</keyword>
<sequence length="131" mass="15869">FRIWKKSSRRFLVFVLLLQRSEFNNRLKKLWFFTKKQTKPNCSQVGPVERKLLVNFQNLDVAQDSPGNYGFFTLIYNQGFEMVLNDYKRFAFFKYKKRSRRVFLFHFSLFCLGSRGGCLLCCLEWVFVFVW</sequence>
<feature type="transmembrane region" description="Helical" evidence="1">
    <location>
        <begin position="102"/>
        <end position="128"/>
    </location>
</feature>
<dbReference type="InterPro" id="IPR036496">
    <property type="entry name" value="CathepsinC_exc_dom_sf"/>
</dbReference>
<feature type="domain" description="Cathepsin C exclusion" evidence="2">
    <location>
        <begin position="36"/>
        <end position="102"/>
    </location>
</feature>
<evidence type="ECO:0000259" key="2">
    <source>
        <dbReference type="Pfam" id="PF08773"/>
    </source>
</evidence>
<name>A0A672UA52_STRHB</name>
<keyword evidence="1" id="KW-0812">Transmembrane</keyword>
<dbReference type="Proteomes" id="UP000472266">
    <property type="component" value="Chromosome 1"/>
</dbReference>
<accession>A0A672UA52</accession>
<keyword evidence="1" id="KW-1133">Transmembrane helix</keyword>